<dbReference type="GO" id="GO:0016024">
    <property type="term" value="P:CDP-diacylglycerol biosynthetic process"/>
    <property type="evidence" value="ECO:0007669"/>
    <property type="project" value="TreeGrafter"/>
</dbReference>
<evidence type="ECO:0000256" key="13">
    <source>
        <dbReference type="ARBA" id="ARBA00022989"/>
    </source>
</evidence>
<keyword evidence="12 25" id="KW-0548">Nucleotidyltransferase</keyword>
<keyword evidence="9" id="KW-0444">Lipid biosynthesis</keyword>
<evidence type="ECO:0000256" key="15">
    <source>
        <dbReference type="ARBA" id="ARBA00023136"/>
    </source>
</evidence>
<sequence length="286" mass="32370">MNETLQRALSGAVYILLLLSAVLYSTESFFVLFYFFLLIAVFEFSKLVRIHSLVPTLLASLIYGSSAYMLVYKVNIQYVDIVVLGITLFVSLISMIFLFDNKHTELRRVSKYIFLIGYIILPFISIMNITALGEEDPNSVYLLKTYKPKILISVFILIWTNDTFAYIVGKSIGRNKLFERISPKKTIEGFLGGLLFSLLAAFLISKFYMQPKPIHFQKSLIIWGITAVLISVFGTIGDLIESKFKRIAGVKDSGNIMPGHGGILDRLDSIIFVAPFIFLLYKILPK</sequence>
<keyword evidence="13 24" id="KW-1133">Transmembrane helix</keyword>
<name>A0A255ZMS8_9FLAO</name>
<dbReference type="RefSeq" id="WP_094486932.1">
    <property type="nucleotide sequence ID" value="NZ_NOXX01000211.1"/>
</dbReference>
<evidence type="ECO:0000256" key="6">
    <source>
        <dbReference type="ARBA" id="ARBA00012487"/>
    </source>
</evidence>
<evidence type="ECO:0000256" key="19">
    <source>
        <dbReference type="ARBA" id="ARBA00031825"/>
    </source>
</evidence>
<evidence type="ECO:0000256" key="9">
    <source>
        <dbReference type="ARBA" id="ARBA00022516"/>
    </source>
</evidence>
<comment type="similarity">
    <text evidence="5">Belongs to the CDS family.</text>
</comment>
<evidence type="ECO:0000256" key="22">
    <source>
        <dbReference type="ARBA" id="ARBA00032743"/>
    </source>
</evidence>
<evidence type="ECO:0000256" key="24">
    <source>
        <dbReference type="SAM" id="Phobius"/>
    </source>
</evidence>
<evidence type="ECO:0000256" key="17">
    <source>
        <dbReference type="ARBA" id="ARBA00023264"/>
    </source>
</evidence>
<dbReference type="AlphaFoldDB" id="A0A255ZMS8"/>
<evidence type="ECO:0000256" key="20">
    <source>
        <dbReference type="ARBA" id="ARBA00032253"/>
    </source>
</evidence>
<comment type="caution">
    <text evidence="25">The sequence shown here is derived from an EMBL/GenBank/DDBJ whole genome shotgun (WGS) entry which is preliminary data.</text>
</comment>
<evidence type="ECO:0000256" key="11">
    <source>
        <dbReference type="ARBA" id="ARBA00022692"/>
    </source>
</evidence>
<dbReference type="PANTHER" id="PTHR46382:SF1">
    <property type="entry name" value="PHOSPHATIDATE CYTIDYLYLTRANSFERASE"/>
    <property type="match status" value="1"/>
</dbReference>
<evidence type="ECO:0000256" key="18">
    <source>
        <dbReference type="ARBA" id="ARBA00029893"/>
    </source>
</evidence>
<protein>
    <recommendedName>
        <fullName evidence="7">Phosphatidate cytidylyltransferase</fullName>
        <ecNumber evidence="6">2.7.7.41</ecNumber>
    </recommendedName>
    <alternativeName>
        <fullName evidence="20">CDP-DAG synthase</fullName>
    </alternativeName>
    <alternativeName>
        <fullName evidence="22">CDP-DG synthase</fullName>
    </alternativeName>
    <alternativeName>
        <fullName evidence="18">CDP-diacylglycerol synthase</fullName>
    </alternativeName>
    <alternativeName>
        <fullName evidence="21">CDP-diglyceride pyrophosphorylase</fullName>
    </alternativeName>
    <alternativeName>
        <fullName evidence="23">CDP-diglyceride synthase</fullName>
    </alternativeName>
    <alternativeName>
        <fullName evidence="19">CTP:phosphatidate cytidylyltransferase</fullName>
    </alternativeName>
</protein>
<organism evidence="25 26">
    <name type="scientific">Flavobacterium aurantiibacter</name>
    <dbReference type="NCBI Taxonomy" id="2023067"/>
    <lineage>
        <taxon>Bacteria</taxon>
        <taxon>Pseudomonadati</taxon>
        <taxon>Bacteroidota</taxon>
        <taxon>Flavobacteriia</taxon>
        <taxon>Flavobacteriales</taxon>
        <taxon>Flavobacteriaceae</taxon>
        <taxon>Flavobacterium</taxon>
    </lineage>
</organism>
<dbReference type="EC" id="2.7.7.41" evidence="6"/>
<dbReference type="GO" id="GO:0005886">
    <property type="term" value="C:plasma membrane"/>
    <property type="evidence" value="ECO:0007669"/>
    <property type="project" value="UniProtKB-SubCell"/>
</dbReference>
<keyword evidence="11 24" id="KW-0812">Transmembrane</keyword>
<dbReference type="OrthoDB" id="9799199at2"/>
<keyword evidence="16" id="KW-0594">Phospholipid biosynthesis</keyword>
<feature type="transmembrane region" description="Helical" evidence="24">
    <location>
        <begin position="12"/>
        <end position="41"/>
    </location>
</feature>
<evidence type="ECO:0000256" key="4">
    <source>
        <dbReference type="ARBA" id="ARBA00005189"/>
    </source>
</evidence>
<keyword evidence="8" id="KW-1003">Cell membrane</keyword>
<accession>A0A255ZMS8</accession>
<evidence type="ECO:0000256" key="7">
    <source>
        <dbReference type="ARBA" id="ARBA00019373"/>
    </source>
</evidence>
<dbReference type="Proteomes" id="UP000216035">
    <property type="component" value="Unassembled WGS sequence"/>
</dbReference>
<feature type="transmembrane region" description="Helical" evidence="24">
    <location>
        <begin position="53"/>
        <end position="72"/>
    </location>
</feature>
<keyword evidence="17" id="KW-1208">Phospholipid metabolism</keyword>
<dbReference type="PANTHER" id="PTHR46382">
    <property type="entry name" value="PHOSPHATIDATE CYTIDYLYLTRANSFERASE"/>
    <property type="match status" value="1"/>
</dbReference>
<evidence type="ECO:0000256" key="14">
    <source>
        <dbReference type="ARBA" id="ARBA00023098"/>
    </source>
</evidence>
<evidence type="ECO:0000313" key="26">
    <source>
        <dbReference type="Proteomes" id="UP000216035"/>
    </source>
</evidence>
<evidence type="ECO:0000256" key="1">
    <source>
        <dbReference type="ARBA" id="ARBA00001698"/>
    </source>
</evidence>
<keyword evidence="14" id="KW-0443">Lipid metabolism</keyword>
<evidence type="ECO:0000256" key="8">
    <source>
        <dbReference type="ARBA" id="ARBA00022475"/>
    </source>
</evidence>
<comment type="catalytic activity">
    <reaction evidence="1">
        <text>a 1,2-diacyl-sn-glycero-3-phosphate + CTP + H(+) = a CDP-1,2-diacyl-sn-glycerol + diphosphate</text>
        <dbReference type="Rhea" id="RHEA:16229"/>
        <dbReference type="ChEBI" id="CHEBI:15378"/>
        <dbReference type="ChEBI" id="CHEBI:33019"/>
        <dbReference type="ChEBI" id="CHEBI:37563"/>
        <dbReference type="ChEBI" id="CHEBI:58332"/>
        <dbReference type="ChEBI" id="CHEBI:58608"/>
        <dbReference type="EC" id="2.7.7.41"/>
    </reaction>
</comment>
<keyword evidence="15 24" id="KW-0472">Membrane</keyword>
<evidence type="ECO:0000256" key="5">
    <source>
        <dbReference type="ARBA" id="ARBA00010185"/>
    </source>
</evidence>
<gene>
    <name evidence="25" type="ORF">CHX27_11575</name>
</gene>
<evidence type="ECO:0000256" key="3">
    <source>
        <dbReference type="ARBA" id="ARBA00005119"/>
    </source>
</evidence>
<comment type="pathway">
    <text evidence="3">Phospholipid metabolism; CDP-diacylglycerol biosynthesis; CDP-diacylglycerol from sn-glycerol 3-phosphate: step 3/3.</text>
</comment>
<evidence type="ECO:0000256" key="2">
    <source>
        <dbReference type="ARBA" id="ARBA00004651"/>
    </source>
</evidence>
<feature type="transmembrane region" description="Helical" evidence="24">
    <location>
        <begin position="189"/>
        <end position="208"/>
    </location>
</feature>
<evidence type="ECO:0000256" key="16">
    <source>
        <dbReference type="ARBA" id="ARBA00023209"/>
    </source>
</evidence>
<dbReference type="GO" id="GO:0004605">
    <property type="term" value="F:phosphatidate cytidylyltransferase activity"/>
    <property type="evidence" value="ECO:0007669"/>
    <property type="project" value="UniProtKB-EC"/>
</dbReference>
<reference evidence="25 26" key="1">
    <citation type="submission" date="2017-07" db="EMBL/GenBank/DDBJ databases">
        <title>Flavobacterium cyanobacteriorum sp. nov., isolated from cyanobacterial aggregates in a eutrophic lake.</title>
        <authorList>
            <person name="Cai H."/>
        </authorList>
    </citation>
    <scope>NUCLEOTIDE SEQUENCE [LARGE SCALE GENOMIC DNA]</scope>
    <source>
        <strain evidence="25 26">TH167</strain>
    </source>
</reference>
<feature type="transmembrane region" description="Helical" evidence="24">
    <location>
        <begin position="220"/>
        <end position="240"/>
    </location>
</feature>
<proteinExistence type="inferred from homology"/>
<feature type="transmembrane region" description="Helical" evidence="24">
    <location>
        <begin position="78"/>
        <end position="100"/>
    </location>
</feature>
<evidence type="ECO:0000256" key="21">
    <source>
        <dbReference type="ARBA" id="ARBA00032396"/>
    </source>
</evidence>
<evidence type="ECO:0000256" key="12">
    <source>
        <dbReference type="ARBA" id="ARBA00022695"/>
    </source>
</evidence>
<feature type="transmembrane region" description="Helical" evidence="24">
    <location>
        <begin position="150"/>
        <end position="168"/>
    </location>
</feature>
<comment type="pathway">
    <text evidence="4">Lipid metabolism.</text>
</comment>
<evidence type="ECO:0000313" key="25">
    <source>
        <dbReference type="EMBL" id="OYQ42776.1"/>
    </source>
</evidence>
<keyword evidence="10 25" id="KW-0808">Transferase</keyword>
<dbReference type="EMBL" id="NOXX01000211">
    <property type="protein sequence ID" value="OYQ42776.1"/>
    <property type="molecule type" value="Genomic_DNA"/>
</dbReference>
<evidence type="ECO:0000256" key="10">
    <source>
        <dbReference type="ARBA" id="ARBA00022679"/>
    </source>
</evidence>
<comment type="subcellular location">
    <subcellularLocation>
        <location evidence="2">Cell membrane</location>
        <topology evidence="2">Multi-pass membrane protein</topology>
    </subcellularLocation>
</comment>
<dbReference type="Pfam" id="PF01148">
    <property type="entry name" value="CTP_transf_1"/>
    <property type="match status" value="1"/>
</dbReference>
<feature type="transmembrane region" description="Helical" evidence="24">
    <location>
        <begin position="112"/>
        <end position="130"/>
    </location>
</feature>
<keyword evidence="26" id="KW-1185">Reference proteome</keyword>
<evidence type="ECO:0000256" key="23">
    <source>
        <dbReference type="ARBA" id="ARBA00033406"/>
    </source>
</evidence>